<dbReference type="Pfam" id="PF00072">
    <property type="entry name" value="Response_reg"/>
    <property type="match status" value="1"/>
</dbReference>
<name>A0A109BAN2_HYPSL</name>
<proteinExistence type="predicted"/>
<evidence type="ECO:0000256" key="1">
    <source>
        <dbReference type="ARBA" id="ARBA00022553"/>
    </source>
</evidence>
<protein>
    <submittedName>
        <fullName evidence="6">DNA-directed RNA polymerase specialized sigma subunit</fullName>
    </submittedName>
</protein>
<evidence type="ECO:0000259" key="5">
    <source>
        <dbReference type="PROSITE" id="PS50110"/>
    </source>
</evidence>
<dbReference type="OrthoDB" id="9786101at2"/>
<dbReference type="STRING" id="121290.APY04_3015"/>
<dbReference type="AlphaFoldDB" id="A0A109BAN2"/>
<dbReference type="SUPFAM" id="SSF52172">
    <property type="entry name" value="CheY-like"/>
    <property type="match status" value="1"/>
</dbReference>
<dbReference type="CDD" id="cd17540">
    <property type="entry name" value="REC_PhyR"/>
    <property type="match status" value="1"/>
</dbReference>
<keyword evidence="1 4" id="KW-0597">Phosphoprotein</keyword>
<evidence type="ECO:0000313" key="6">
    <source>
        <dbReference type="EMBL" id="KWT65266.1"/>
    </source>
</evidence>
<gene>
    <name evidence="6" type="ORF">APY04_3015</name>
</gene>
<dbReference type="PIRSF" id="PIRSF036400">
    <property type="entry name" value="RR_Ctr_UCP036400"/>
    <property type="match status" value="1"/>
</dbReference>
<dbReference type="PROSITE" id="PS50110">
    <property type="entry name" value="RESPONSE_REGULATORY"/>
    <property type="match status" value="1"/>
</dbReference>
<evidence type="ECO:0000313" key="7">
    <source>
        <dbReference type="Proteomes" id="UP000059074"/>
    </source>
</evidence>
<dbReference type="InterPro" id="IPR053866">
    <property type="entry name" value="PhyR_sigma2"/>
</dbReference>
<dbReference type="Proteomes" id="UP000059074">
    <property type="component" value="Unassembled WGS sequence"/>
</dbReference>
<dbReference type="Pfam" id="PF22233">
    <property type="entry name" value="PhyR_sigma-like"/>
    <property type="match status" value="1"/>
</dbReference>
<sequence length="270" mass="29329">MSISDIIAAQLPYLRRFARVLSGSQESGDAYVVAMLEAIAAEPTVFPDQLEPRVATYQAFLDVWNSVELNHTKEEGTSERLAAADRKLEAITPRARQAFLLMAVEEFSTADTAAVLRTDEAEVKALVDQAASEIAEQVATNVLIIEDEPMIALDLADLVSGLGHDVSDTARTHKEAVAAFQKHKPGLVLADIQLADGSSGLEAVNEILETFDVPVIFITAYPERLLTGSRPEPTFLINKPFRTETVQAVISQALFFDYKARSPNAEGASV</sequence>
<dbReference type="PANTHER" id="PTHR44591:SF3">
    <property type="entry name" value="RESPONSE REGULATORY DOMAIN-CONTAINING PROTEIN"/>
    <property type="match status" value="1"/>
</dbReference>
<dbReference type="GO" id="GO:0000428">
    <property type="term" value="C:DNA-directed RNA polymerase complex"/>
    <property type="evidence" value="ECO:0007669"/>
    <property type="project" value="UniProtKB-KW"/>
</dbReference>
<feature type="domain" description="Response regulatory" evidence="5">
    <location>
        <begin position="141"/>
        <end position="254"/>
    </location>
</feature>
<dbReference type="SUPFAM" id="SSF88659">
    <property type="entry name" value="Sigma3 and sigma4 domains of RNA polymerase sigma factors"/>
    <property type="match status" value="1"/>
</dbReference>
<dbReference type="RefSeq" id="WP_068463980.1">
    <property type="nucleotide sequence ID" value="NZ_JAEFBX010000001.1"/>
</dbReference>
<dbReference type="NCBIfam" id="NF006623">
    <property type="entry name" value="PRK09191.1"/>
    <property type="match status" value="1"/>
</dbReference>
<dbReference type="PANTHER" id="PTHR44591">
    <property type="entry name" value="STRESS RESPONSE REGULATOR PROTEIN 1"/>
    <property type="match status" value="1"/>
</dbReference>
<evidence type="ECO:0000256" key="3">
    <source>
        <dbReference type="ARBA" id="ARBA00023163"/>
    </source>
</evidence>
<dbReference type="SMART" id="SM00448">
    <property type="entry name" value="REC"/>
    <property type="match status" value="1"/>
</dbReference>
<dbReference type="InterPro" id="IPR001789">
    <property type="entry name" value="Sig_transdc_resp-reg_receiver"/>
</dbReference>
<dbReference type="InterPro" id="IPR013324">
    <property type="entry name" value="RNA_pol_sigma_r3/r4-like"/>
</dbReference>
<feature type="modified residue" description="4-aspartylphosphate" evidence="4">
    <location>
        <position position="191"/>
    </location>
</feature>
<evidence type="ECO:0000256" key="2">
    <source>
        <dbReference type="ARBA" id="ARBA00023015"/>
    </source>
</evidence>
<reference evidence="6 7" key="1">
    <citation type="submission" date="2015-10" db="EMBL/GenBank/DDBJ databases">
        <title>Transcriptomic analysis of a linuron degrading triple-species bacterial consortium.</title>
        <authorList>
            <person name="Albers P."/>
        </authorList>
    </citation>
    <scope>NUCLEOTIDE SEQUENCE [LARGE SCALE GENOMIC DNA]</scope>
    <source>
        <strain evidence="6 7">WDL6</strain>
    </source>
</reference>
<keyword evidence="6" id="KW-0240">DNA-directed RNA polymerase</keyword>
<keyword evidence="2" id="KW-0805">Transcription regulation</keyword>
<organism evidence="6 7">
    <name type="scientific">Hyphomicrobium sulfonivorans</name>
    <dbReference type="NCBI Taxonomy" id="121290"/>
    <lineage>
        <taxon>Bacteria</taxon>
        <taxon>Pseudomonadati</taxon>
        <taxon>Pseudomonadota</taxon>
        <taxon>Alphaproteobacteria</taxon>
        <taxon>Hyphomicrobiales</taxon>
        <taxon>Hyphomicrobiaceae</taxon>
        <taxon>Hyphomicrobium</taxon>
    </lineage>
</organism>
<dbReference type="EMBL" id="LMTR01000082">
    <property type="protein sequence ID" value="KWT65266.1"/>
    <property type="molecule type" value="Genomic_DNA"/>
</dbReference>
<dbReference type="InterPro" id="IPR014605">
    <property type="entry name" value="Sig_resp-reg_PhyR"/>
</dbReference>
<dbReference type="GO" id="GO:0000160">
    <property type="term" value="P:phosphorelay signal transduction system"/>
    <property type="evidence" value="ECO:0007669"/>
    <property type="project" value="InterPro"/>
</dbReference>
<comment type="caution">
    <text evidence="6">The sequence shown here is derived from an EMBL/GenBank/DDBJ whole genome shotgun (WGS) entry which is preliminary data.</text>
</comment>
<dbReference type="Gene3D" id="1.20.140.160">
    <property type="match status" value="1"/>
</dbReference>
<accession>A0A109BAN2</accession>
<keyword evidence="7" id="KW-1185">Reference proteome</keyword>
<dbReference type="InterPro" id="IPR053867">
    <property type="entry name" value="PhyR_sigma4"/>
</dbReference>
<dbReference type="InterPro" id="IPR050595">
    <property type="entry name" value="Bact_response_regulator"/>
</dbReference>
<dbReference type="Gene3D" id="3.40.50.2300">
    <property type="match status" value="1"/>
</dbReference>
<evidence type="ECO:0000256" key="4">
    <source>
        <dbReference type="PROSITE-ProRule" id="PRU00169"/>
    </source>
</evidence>
<dbReference type="PATRIC" id="fig|121290.4.peg.617"/>
<keyword evidence="3" id="KW-0804">Transcription</keyword>
<dbReference type="Pfam" id="PF22029">
    <property type="entry name" value="PhyR_sigma2"/>
    <property type="match status" value="1"/>
</dbReference>
<dbReference type="InterPro" id="IPR011006">
    <property type="entry name" value="CheY-like_superfamily"/>
</dbReference>